<evidence type="ECO:0000313" key="3">
    <source>
        <dbReference type="Proteomes" id="UP000289738"/>
    </source>
</evidence>
<sequence>METWELVERLLGARPPVVPQQELQKKESFLLKLTWLRDRVRQMPQADDPEILRQYARCFILLLIGRYLMTNKSNNLVHLRWLPLLQDFQRCLGLSWDSAVLAWM</sequence>
<dbReference type="InterPro" id="IPR019557">
    <property type="entry name" value="AminoTfrase-like_pln_mobile"/>
</dbReference>
<dbReference type="PANTHER" id="PTHR46033">
    <property type="entry name" value="PROTEIN MAIN-LIKE 2"/>
    <property type="match status" value="1"/>
</dbReference>
<dbReference type="Proteomes" id="UP000289738">
    <property type="component" value="Chromosome A06"/>
</dbReference>
<dbReference type="InterPro" id="IPR044824">
    <property type="entry name" value="MAIN-like"/>
</dbReference>
<keyword evidence="3" id="KW-1185">Reference proteome</keyword>
<evidence type="ECO:0000313" key="2">
    <source>
        <dbReference type="EMBL" id="RYR51326.1"/>
    </source>
</evidence>
<accession>A0A445CK62</accession>
<proteinExistence type="predicted"/>
<feature type="domain" description="Aminotransferase-like plant mobile" evidence="1">
    <location>
        <begin position="6"/>
        <end position="103"/>
    </location>
</feature>
<comment type="caution">
    <text evidence="2">The sequence shown here is derived from an EMBL/GenBank/DDBJ whole genome shotgun (WGS) entry which is preliminary data.</text>
</comment>
<dbReference type="Pfam" id="PF10536">
    <property type="entry name" value="PMD"/>
    <property type="match status" value="1"/>
</dbReference>
<evidence type="ECO:0000259" key="1">
    <source>
        <dbReference type="Pfam" id="PF10536"/>
    </source>
</evidence>
<name>A0A445CK62_ARAHY</name>
<dbReference type="GO" id="GO:0010073">
    <property type="term" value="P:meristem maintenance"/>
    <property type="evidence" value="ECO:0007669"/>
    <property type="project" value="InterPro"/>
</dbReference>
<dbReference type="EMBL" id="SDMP01000006">
    <property type="protein sequence ID" value="RYR51326.1"/>
    <property type="molecule type" value="Genomic_DNA"/>
</dbReference>
<organism evidence="2 3">
    <name type="scientific">Arachis hypogaea</name>
    <name type="common">Peanut</name>
    <dbReference type="NCBI Taxonomy" id="3818"/>
    <lineage>
        <taxon>Eukaryota</taxon>
        <taxon>Viridiplantae</taxon>
        <taxon>Streptophyta</taxon>
        <taxon>Embryophyta</taxon>
        <taxon>Tracheophyta</taxon>
        <taxon>Spermatophyta</taxon>
        <taxon>Magnoliopsida</taxon>
        <taxon>eudicotyledons</taxon>
        <taxon>Gunneridae</taxon>
        <taxon>Pentapetalae</taxon>
        <taxon>rosids</taxon>
        <taxon>fabids</taxon>
        <taxon>Fabales</taxon>
        <taxon>Fabaceae</taxon>
        <taxon>Papilionoideae</taxon>
        <taxon>50 kb inversion clade</taxon>
        <taxon>dalbergioids sensu lato</taxon>
        <taxon>Dalbergieae</taxon>
        <taxon>Pterocarpus clade</taxon>
        <taxon>Arachis</taxon>
    </lineage>
</organism>
<protein>
    <recommendedName>
        <fullName evidence="1">Aminotransferase-like plant mobile domain-containing protein</fullName>
    </recommendedName>
</protein>
<dbReference type="PANTHER" id="PTHR46033:SF8">
    <property type="entry name" value="PROTEIN MAINTENANCE OF MERISTEMS-LIKE"/>
    <property type="match status" value="1"/>
</dbReference>
<reference evidence="2 3" key="1">
    <citation type="submission" date="2019-01" db="EMBL/GenBank/DDBJ databases">
        <title>Sequencing of cultivated peanut Arachis hypogaea provides insights into genome evolution and oil improvement.</title>
        <authorList>
            <person name="Chen X."/>
        </authorList>
    </citation>
    <scope>NUCLEOTIDE SEQUENCE [LARGE SCALE GENOMIC DNA]</scope>
    <source>
        <strain evidence="3">cv. Fuhuasheng</strain>
        <tissue evidence="2">Leaves</tissue>
    </source>
</reference>
<dbReference type="AlphaFoldDB" id="A0A445CK62"/>
<gene>
    <name evidence="2" type="ORF">Ahy_A06g026345</name>
</gene>